<dbReference type="AlphaFoldDB" id="A0A4Z1I147"/>
<accession>A0A4Z1I147</accession>
<reference evidence="1 2" key="1">
    <citation type="submission" date="2017-12" db="EMBL/GenBank/DDBJ databases">
        <title>Comparative genomics of Botrytis spp.</title>
        <authorList>
            <person name="Valero-Jimenez C.A."/>
            <person name="Tapia P."/>
            <person name="Veloso J."/>
            <person name="Silva-Moreno E."/>
            <person name="Staats M."/>
            <person name="Valdes J.H."/>
            <person name="Van Kan J.A.L."/>
        </authorList>
    </citation>
    <scope>NUCLEOTIDE SEQUENCE [LARGE SCALE GENOMIC DNA]</scope>
    <source>
        <strain evidence="1 2">MUCL11595</strain>
    </source>
</reference>
<organism evidence="1 2">
    <name type="scientific">Botryotinia convoluta</name>
    <dbReference type="NCBI Taxonomy" id="54673"/>
    <lineage>
        <taxon>Eukaryota</taxon>
        <taxon>Fungi</taxon>
        <taxon>Dikarya</taxon>
        <taxon>Ascomycota</taxon>
        <taxon>Pezizomycotina</taxon>
        <taxon>Leotiomycetes</taxon>
        <taxon>Helotiales</taxon>
        <taxon>Sclerotiniaceae</taxon>
        <taxon>Botryotinia</taxon>
    </lineage>
</organism>
<name>A0A4Z1I147_9HELO</name>
<dbReference type="EMBL" id="PQXN01000093">
    <property type="protein sequence ID" value="TGO55338.1"/>
    <property type="molecule type" value="Genomic_DNA"/>
</dbReference>
<evidence type="ECO:0000313" key="2">
    <source>
        <dbReference type="Proteomes" id="UP000297527"/>
    </source>
</evidence>
<evidence type="ECO:0000313" key="1">
    <source>
        <dbReference type="EMBL" id="TGO55338.1"/>
    </source>
</evidence>
<gene>
    <name evidence="1" type="ORF">BCON_0093g00100</name>
</gene>
<dbReference type="Proteomes" id="UP000297527">
    <property type="component" value="Unassembled WGS sequence"/>
</dbReference>
<sequence length="95" mass="10746">MDEIGKSLSITAETPPLVLWLNKMTLMTNRLVDADVRDHRHPNPLWFTSQVNPLLFSSSDQDFIVGNPGVAYTPTVKLLLHFECSIKLSYPRLHG</sequence>
<comment type="caution">
    <text evidence="1">The sequence shown here is derived from an EMBL/GenBank/DDBJ whole genome shotgun (WGS) entry which is preliminary data.</text>
</comment>
<proteinExistence type="predicted"/>
<protein>
    <submittedName>
        <fullName evidence="1">Uncharacterized protein</fullName>
    </submittedName>
</protein>
<keyword evidence="2" id="KW-1185">Reference proteome</keyword>